<reference evidence="5" key="1">
    <citation type="submission" date="2022-11" db="EMBL/GenBank/DDBJ databases">
        <title>Salinimicrobium profundisediminis sp. nov., isolated from deep-sea sediment of the Mariana Trench.</title>
        <authorList>
            <person name="Fu H."/>
        </authorList>
    </citation>
    <scope>NUCLEOTIDE SEQUENCE</scope>
    <source>
        <strain evidence="5">MT39</strain>
    </source>
</reference>
<dbReference type="SMART" id="SM00116">
    <property type="entry name" value="CBS"/>
    <property type="match status" value="2"/>
</dbReference>
<dbReference type="Pfam" id="PF00027">
    <property type="entry name" value="cNMP_binding"/>
    <property type="match status" value="1"/>
</dbReference>
<dbReference type="PANTHER" id="PTHR43080:SF2">
    <property type="entry name" value="CBS DOMAIN-CONTAINING PROTEIN"/>
    <property type="match status" value="1"/>
</dbReference>
<organism evidence="5 6">
    <name type="scientific">Salinimicrobium profundisediminis</name>
    <dbReference type="NCBI Taxonomy" id="2994553"/>
    <lineage>
        <taxon>Bacteria</taxon>
        <taxon>Pseudomonadati</taxon>
        <taxon>Bacteroidota</taxon>
        <taxon>Flavobacteriia</taxon>
        <taxon>Flavobacteriales</taxon>
        <taxon>Flavobacteriaceae</taxon>
        <taxon>Salinimicrobium</taxon>
    </lineage>
</organism>
<dbReference type="InterPro" id="IPR051257">
    <property type="entry name" value="Diverse_CBS-Domain"/>
</dbReference>
<evidence type="ECO:0000313" key="5">
    <source>
        <dbReference type="EMBL" id="MCX2837827.1"/>
    </source>
</evidence>
<dbReference type="RefSeq" id="WP_266069077.1">
    <property type="nucleotide sequence ID" value="NZ_JAPJDA010000009.1"/>
</dbReference>
<name>A0A9X3CVT0_9FLAO</name>
<dbReference type="Pfam" id="PF10335">
    <property type="entry name" value="DUF294_C"/>
    <property type="match status" value="1"/>
</dbReference>
<dbReference type="Gene3D" id="2.60.120.10">
    <property type="entry name" value="Jelly Rolls"/>
    <property type="match status" value="1"/>
</dbReference>
<evidence type="ECO:0000259" key="3">
    <source>
        <dbReference type="PROSITE" id="PS50042"/>
    </source>
</evidence>
<dbReference type="Gene3D" id="3.10.580.10">
    <property type="entry name" value="CBS-domain"/>
    <property type="match status" value="1"/>
</dbReference>
<dbReference type="GO" id="GO:0008773">
    <property type="term" value="F:[protein-PII] uridylyltransferase activity"/>
    <property type="evidence" value="ECO:0007669"/>
    <property type="project" value="InterPro"/>
</dbReference>
<dbReference type="InterPro" id="IPR046342">
    <property type="entry name" value="CBS_dom_sf"/>
</dbReference>
<dbReference type="InterPro" id="IPR018821">
    <property type="entry name" value="DUF294_put_nucleoTrafse_sb-bd"/>
</dbReference>
<dbReference type="InterPro" id="IPR014710">
    <property type="entry name" value="RmlC-like_jellyroll"/>
</dbReference>
<dbReference type="AlphaFoldDB" id="A0A9X3CVT0"/>
<dbReference type="Pfam" id="PF03445">
    <property type="entry name" value="DUF294"/>
    <property type="match status" value="1"/>
</dbReference>
<evidence type="ECO:0000313" key="6">
    <source>
        <dbReference type="Proteomes" id="UP001148482"/>
    </source>
</evidence>
<comment type="caution">
    <text evidence="5">The sequence shown here is derived from an EMBL/GenBank/DDBJ whole genome shotgun (WGS) entry which is preliminary data.</text>
</comment>
<gene>
    <name evidence="5" type="ORF">OQ279_06640</name>
</gene>
<evidence type="ECO:0000259" key="4">
    <source>
        <dbReference type="PROSITE" id="PS51371"/>
    </source>
</evidence>
<keyword evidence="6" id="KW-1185">Reference proteome</keyword>
<sequence length="639" mass="72119">MKNTIAARIADFLKNFPPFDLLQQEQLYTLASEVKVVYVEKGRSIFKAGEEQHQYFYVVNKGAVSVLKPQNDIFETIDKCDEGDIFGLRPLFAKENYLLETLAVEESILYGIPIDIFKPIAENHPRVREFLLQSFASNTRNPYASGDKGKLLTSTPPVVAAQNLFELQPAPITRKVITISPATTVQKAAQKMKSRMVGSLVVVEDNIPVGIVTDENFRDLVANGMALEAVPVSEIMSSPVICYSKGITISQAQLTMMKHGIDHICITEDGTPNSEVIGILSAHNIMLSEGNNPSILMKAIQRSNSTNELKKIRNKITLLLRGYLESNIPLNLISKIIFELNDASIKRIVERCIKKMPAPPPAEFAWLSLGSQGRKEQLLQTDQDNAIIFDDVAPEHHAATKAYFLELAKKVNKRLSIIGYEYCPVNTMAKNEQWCKSLSEWKEQVALWITNAGNDELLLSSIFFDFDISYGNVKLSNALSDHIFELTRNNKRFTSALAAVTLRNPPPLGFFRQFVVEHDGENKDTFDIKKRAITPLTDAGRLLILSHEVKNLSNTSERFDKLTQLEPSNRELYLACSFASKALLKFRTKQGIKERNNGRFIKLEELSKEEKMKLKRCFRSLKEVQDLVKIRFEISGYHV</sequence>
<dbReference type="CDD" id="cd00038">
    <property type="entry name" value="CAP_ED"/>
    <property type="match status" value="1"/>
</dbReference>
<dbReference type="CDD" id="cd05401">
    <property type="entry name" value="NT_GlnE_GlnD_like"/>
    <property type="match status" value="1"/>
</dbReference>
<dbReference type="InterPro" id="IPR000644">
    <property type="entry name" value="CBS_dom"/>
</dbReference>
<accession>A0A9X3CVT0</accession>
<feature type="domain" description="CBS" evidence="4">
    <location>
        <begin position="236"/>
        <end position="295"/>
    </location>
</feature>
<dbReference type="SUPFAM" id="SSF51206">
    <property type="entry name" value="cAMP-binding domain-like"/>
    <property type="match status" value="1"/>
</dbReference>
<dbReference type="EMBL" id="JAPJDA010000009">
    <property type="protein sequence ID" value="MCX2837827.1"/>
    <property type="molecule type" value="Genomic_DNA"/>
</dbReference>
<feature type="domain" description="Cyclic nucleotide-binding" evidence="3">
    <location>
        <begin position="18"/>
        <end position="138"/>
    </location>
</feature>
<dbReference type="Proteomes" id="UP001148482">
    <property type="component" value="Unassembled WGS sequence"/>
</dbReference>
<dbReference type="PANTHER" id="PTHR43080">
    <property type="entry name" value="CBS DOMAIN-CONTAINING PROTEIN CBSX3, MITOCHONDRIAL"/>
    <property type="match status" value="1"/>
</dbReference>
<proteinExistence type="predicted"/>
<protein>
    <submittedName>
        <fullName evidence="5">DUF294 nucleotidyltransferase-like domain-containing protein</fullName>
    </submittedName>
</protein>
<evidence type="ECO:0000256" key="1">
    <source>
        <dbReference type="ARBA" id="ARBA00023122"/>
    </source>
</evidence>
<dbReference type="InterPro" id="IPR005105">
    <property type="entry name" value="GlnD_Uridyltrans_N"/>
</dbReference>
<dbReference type="Pfam" id="PF00571">
    <property type="entry name" value="CBS"/>
    <property type="match status" value="2"/>
</dbReference>
<dbReference type="InterPro" id="IPR000595">
    <property type="entry name" value="cNMP-bd_dom"/>
</dbReference>
<evidence type="ECO:0000256" key="2">
    <source>
        <dbReference type="PROSITE-ProRule" id="PRU00703"/>
    </source>
</evidence>
<feature type="domain" description="CBS" evidence="4">
    <location>
        <begin position="172"/>
        <end position="227"/>
    </location>
</feature>
<keyword evidence="1 2" id="KW-0129">CBS domain</keyword>
<dbReference type="InterPro" id="IPR018490">
    <property type="entry name" value="cNMP-bd_dom_sf"/>
</dbReference>
<dbReference type="SMART" id="SM00100">
    <property type="entry name" value="cNMP"/>
    <property type="match status" value="1"/>
</dbReference>
<dbReference type="PROSITE" id="PS50042">
    <property type="entry name" value="CNMP_BINDING_3"/>
    <property type="match status" value="1"/>
</dbReference>
<dbReference type="SUPFAM" id="SSF54631">
    <property type="entry name" value="CBS-domain pair"/>
    <property type="match status" value="1"/>
</dbReference>
<dbReference type="PROSITE" id="PS51371">
    <property type="entry name" value="CBS"/>
    <property type="match status" value="2"/>
</dbReference>